<comment type="caution">
    <text evidence="1">The sequence shown here is derived from an EMBL/GenBank/DDBJ whole genome shotgun (WGS) entry which is preliminary data.</text>
</comment>
<proteinExistence type="predicted"/>
<name>K0YXB2_9ACTO</name>
<evidence type="ECO:0000313" key="1">
    <source>
        <dbReference type="EMBL" id="EJZ88248.1"/>
    </source>
</evidence>
<keyword evidence="2" id="KW-1185">Reference proteome</keyword>
<dbReference type="EMBL" id="AGWQ01000002">
    <property type="protein sequence ID" value="EJZ88248.1"/>
    <property type="molecule type" value="Genomic_DNA"/>
</dbReference>
<reference evidence="1 2" key="1">
    <citation type="submission" date="2012-07" db="EMBL/GenBank/DDBJ databases">
        <title>The Genome Sequence of Actinomyces turicensis ACS-279-V-COL4.</title>
        <authorList>
            <consortium name="The Broad Institute Genome Sequencing Platform"/>
            <person name="Earl A."/>
            <person name="Ward D."/>
            <person name="Feldgarden M."/>
            <person name="Gevers D."/>
            <person name="Saerens B."/>
            <person name="Vaneechoutte M."/>
            <person name="Walker B."/>
            <person name="Young S.K."/>
            <person name="Zeng Q."/>
            <person name="Gargeya S."/>
            <person name="Fitzgerald M."/>
            <person name="Haas B."/>
            <person name="Abouelleil A."/>
            <person name="Alvarado L."/>
            <person name="Arachchi H.M."/>
            <person name="Berlin A."/>
            <person name="Chapman S.B."/>
            <person name="Goldberg J."/>
            <person name="Griggs A."/>
            <person name="Gujja S."/>
            <person name="Hansen M."/>
            <person name="Howarth C."/>
            <person name="Imamovic A."/>
            <person name="Larimer J."/>
            <person name="McCowen C."/>
            <person name="Montmayeur A."/>
            <person name="Murphy C."/>
            <person name="Neiman D."/>
            <person name="Pearson M."/>
            <person name="Priest M."/>
            <person name="Roberts A."/>
            <person name="Saif S."/>
            <person name="Shea T."/>
            <person name="Sisk P."/>
            <person name="Sykes S."/>
            <person name="Wortman J."/>
            <person name="Nusbaum C."/>
            <person name="Birren B."/>
        </authorList>
    </citation>
    <scope>NUCLEOTIDE SEQUENCE [LARGE SCALE GENOMIC DNA]</scope>
    <source>
        <strain evidence="1 2">ACS-279-V-Col4</strain>
    </source>
</reference>
<accession>K0YXB2</accession>
<gene>
    <name evidence="1" type="ORF">HMPREF9241_00109</name>
</gene>
<dbReference type="PATRIC" id="fig|883077.3.peg.106"/>
<dbReference type="eggNOG" id="ENOG5032VE4">
    <property type="taxonomic scope" value="Bacteria"/>
</dbReference>
<evidence type="ECO:0008006" key="3">
    <source>
        <dbReference type="Google" id="ProtNLM"/>
    </source>
</evidence>
<dbReference type="HOGENOM" id="CLU_067089_1_0_11"/>
<protein>
    <recommendedName>
        <fullName evidence="3">Abi-like protein</fullName>
    </recommendedName>
</protein>
<dbReference type="STRING" id="883077.HMPREF9241_00109"/>
<dbReference type="AlphaFoldDB" id="K0YXB2"/>
<evidence type="ECO:0000313" key="2">
    <source>
        <dbReference type="Proteomes" id="UP000003994"/>
    </source>
</evidence>
<organism evidence="1 2">
    <name type="scientific">Schaalia turicensis ACS-279-V-Col4</name>
    <dbReference type="NCBI Taxonomy" id="883077"/>
    <lineage>
        <taxon>Bacteria</taxon>
        <taxon>Bacillati</taxon>
        <taxon>Actinomycetota</taxon>
        <taxon>Actinomycetes</taxon>
        <taxon>Actinomycetales</taxon>
        <taxon>Actinomycetaceae</taxon>
        <taxon>Schaalia</taxon>
    </lineage>
</organism>
<sequence length="208" mass="23890">MTSDSHLEWNPQVMLDLLSRDRMTTYLDACEGQVDEAFSLYQHNLEIAASIQGMTAMVEVVVRNAIDRSLMDLVSTRGSGEDWFDLPVLDIKARADVRTARDRIRRVKKSVEHSRVLAELSFGFWRFLTSKRYLTSLWIPATQYAFPHGHKDARTRQQQVSAALTDMTFIRNRAAHLEPVFRRNLSGSSYLGVGHRLSPPLTRSVRRR</sequence>
<dbReference type="Proteomes" id="UP000003994">
    <property type="component" value="Unassembled WGS sequence"/>
</dbReference>